<reference evidence="1 2" key="1">
    <citation type="submission" date="2018-07" db="EMBL/GenBank/DDBJ databases">
        <title>Venubactetium sediminum gen. nov., sp. nov., isolated from a marine solar saltern.</title>
        <authorList>
            <person name="Wang S."/>
        </authorList>
    </citation>
    <scope>NUCLEOTIDE SEQUENCE [LARGE SCALE GENOMIC DNA]</scope>
    <source>
        <strain evidence="1 2">WD2A32</strain>
    </source>
</reference>
<evidence type="ECO:0008006" key="3">
    <source>
        <dbReference type="Google" id="ProtNLM"/>
    </source>
</evidence>
<evidence type="ECO:0000313" key="1">
    <source>
        <dbReference type="EMBL" id="RDD63435.1"/>
    </source>
</evidence>
<dbReference type="RefSeq" id="WP_114580689.1">
    <property type="nucleotide sequence ID" value="NZ_QPMH01000002.1"/>
</dbReference>
<proteinExistence type="predicted"/>
<dbReference type="Proteomes" id="UP000253941">
    <property type="component" value="Unassembled WGS sequence"/>
</dbReference>
<dbReference type="AlphaFoldDB" id="A0A369TGC3"/>
<comment type="caution">
    <text evidence="1">The sequence shown here is derived from an EMBL/GenBank/DDBJ whole genome shotgun (WGS) entry which is preliminary data.</text>
</comment>
<dbReference type="CDD" id="cd02440">
    <property type="entry name" value="AdoMet_MTases"/>
    <property type="match status" value="1"/>
</dbReference>
<dbReference type="PANTHER" id="PTHR44068:SF11">
    <property type="entry name" value="GERANYL DIPHOSPHATE 2-C-METHYLTRANSFERASE"/>
    <property type="match status" value="1"/>
</dbReference>
<organism evidence="1 2">
    <name type="scientific">Ferruginivarius sediminum</name>
    <dbReference type="NCBI Taxonomy" id="2661937"/>
    <lineage>
        <taxon>Bacteria</taxon>
        <taxon>Pseudomonadati</taxon>
        <taxon>Pseudomonadota</taxon>
        <taxon>Alphaproteobacteria</taxon>
        <taxon>Rhodospirillales</taxon>
        <taxon>Rhodospirillaceae</taxon>
        <taxon>Ferruginivarius</taxon>
    </lineage>
</organism>
<keyword evidence="2" id="KW-1185">Reference proteome</keyword>
<dbReference type="SUPFAM" id="SSF53335">
    <property type="entry name" value="S-adenosyl-L-methionine-dependent methyltransferases"/>
    <property type="match status" value="1"/>
</dbReference>
<name>A0A369TGC3_9PROT</name>
<gene>
    <name evidence="1" type="ORF">DRB17_03060</name>
</gene>
<evidence type="ECO:0000313" key="2">
    <source>
        <dbReference type="Proteomes" id="UP000253941"/>
    </source>
</evidence>
<dbReference type="InterPro" id="IPR050447">
    <property type="entry name" value="Erg6_SMT_methyltransf"/>
</dbReference>
<dbReference type="InterPro" id="IPR029063">
    <property type="entry name" value="SAM-dependent_MTases_sf"/>
</dbReference>
<protein>
    <recommendedName>
        <fullName evidence="3">Methyltransferase domain-containing protein</fullName>
    </recommendedName>
</protein>
<dbReference type="Gene3D" id="3.40.50.150">
    <property type="entry name" value="Vaccinia Virus protein VP39"/>
    <property type="match status" value="1"/>
</dbReference>
<accession>A0A369TGC3</accession>
<dbReference type="EMBL" id="QPMH01000002">
    <property type="protein sequence ID" value="RDD63435.1"/>
    <property type="molecule type" value="Genomic_DNA"/>
</dbReference>
<dbReference type="PANTHER" id="PTHR44068">
    <property type="entry name" value="ZGC:194242"/>
    <property type="match status" value="1"/>
</dbReference>
<sequence>MAAQKGPTVRLSRRDVEAGRIPLQARLKAWWDGYDIRLPRTGKAGKTKARHEITAPEQKLPWDDPRISLVQAVWGDGFDRPGSEEFVLELINPVGLDPSMSVAILDAGLGGAARSICRAFDVWVTGFEGDAKLAEVGNKLSNMAGLAKKAPIHQTDPSEPDLKKRGYDCVFGHESFFLVPEKALMLETIEKGMKPGGQLLFTDYVLADSRATSPALQEMKENEPKPLKLWSVFDYHQAMSDLELDIRISEDITERIAAMITRAWGEFMNKPDARKNLGASPELLLEEAELWTRRLRALQEGALKVYRFHALKKSSGTLLSNW</sequence>